<accession>A0A5C4SZF3</accession>
<comment type="caution">
    <text evidence="5">The sequence shown here is derived from an EMBL/GenBank/DDBJ whole genome shotgun (WGS) entry which is preliminary data.</text>
</comment>
<dbReference type="GO" id="GO:0003700">
    <property type="term" value="F:DNA-binding transcription factor activity"/>
    <property type="evidence" value="ECO:0007669"/>
    <property type="project" value="TreeGrafter"/>
</dbReference>
<keyword evidence="6" id="KW-1185">Reference proteome</keyword>
<evidence type="ECO:0000256" key="2">
    <source>
        <dbReference type="ARBA" id="ARBA00023125"/>
    </source>
</evidence>
<sequence>MDEPVEAMRAFNQFAVDHVLLWSVYPTMPASFTTEIERFQGEVLTMGGPKLEGTHWLSIDRQGAFVQAVRHLTELGHRRIAYAGGKINMEKLYGFMQGVAECRAEYSSDYFLDYYGDSFESDVANLLSNVKRPTAIVVDSQHCLFRLMRVLRQMGVTVSKDMSIVVYDDTPEMETYEIAFTTIGPSIRELAVKAWDIITAERDEDEAGSFVEEAVTASLISRQSARRVEPEQ</sequence>
<keyword evidence="1" id="KW-0805">Transcription regulation</keyword>
<evidence type="ECO:0000256" key="3">
    <source>
        <dbReference type="ARBA" id="ARBA00023163"/>
    </source>
</evidence>
<dbReference type="Gene3D" id="3.40.50.2300">
    <property type="match status" value="2"/>
</dbReference>
<dbReference type="Proteomes" id="UP000307943">
    <property type="component" value="Unassembled WGS sequence"/>
</dbReference>
<evidence type="ECO:0000313" key="6">
    <source>
        <dbReference type="Proteomes" id="UP000307943"/>
    </source>
</evidence>
<protein>
    <submittedName>
        <fullName evidence="5">LacI family transcriptional regulator</fullName>
    </submittedName>
</protein>
<dbReference type="InterPro" id="IPR046335">
    <property type="entry name" value="LacI/GalR-like_sensor"/>
</dbReference>
<dbReference type="PANTHER" id="PTHR30146">
    <property type="entry name" value="LACI-RELATED TRANSCRIPTIONAL REPRESSOR"/>
    <property type="match status" value="1"/>
</dbReference>
<dbReference type="SUPFAM" id="SSF53822">
    <property type="entry name" value="Periplasmic binding protein-like I"/>
    <property type="match status" value="1"/>
</dbReference>
<name>A0A5C4SZF3_9BACL</name>
<dbReference type="GO" id="GO:0000976">
    <property type="term" value="F:transcription cis-regulatory region binding"/>
    <property type="evidence" value="ECO:0007669"/>
    <property type="project" value="TreeGrafter"/>
</dbReference>
<organism evidence="5 6">
    <name type="scientific">Paenibacillus hemerocallicola</name>
    <dbReference type="NCBI Taxonomy" id="1172614"/>
    <lineage>
        <taxon>Bacteria</taxon>
        <taxon>Bacillati</taxon>
        <taxon>Bacillota</taxon>
        <taxon>Bacilli</taxon>
        <taxon>Bacillales</taxon>
        <taxon>Paenibacillaceae</taxon>
        <taxon>Paenibacillus</taxon>
    </lineage>
</organism>
<dbReference type="Pfam" id="PF13377">
    <property type="entry name" value="Peripla_BP_3"/>
    <property type="match status" value="1"/>
</dbReference>
<dbReference type="RefSeq" id="WP_139606593.1">
    <property type="nucleotide sequence ID" value="NZ_VDCQ01000070.1"/>
</dbReference>
<keyword evidence="2" id="KW-0238">DNA-binding</keyword>
<dbReference type="PANTHER" id="PTHR30146:SF109">
    <property type="entry name" value="HTH-TYPE TRANSCRIPTIONAL REGULATOR GALS"/>
    <property type="match status" value="1"/>
</dbReference>
<keyword evidence="3" id="KW-0804">Transcription</keyword>
<dbReference type="InterPro" id="IPR028082">
    <property type="entry name" value="Peripla_BP_I"/>
</dbReference>
<evidence type="ECO:0000259" key="4">
    <source>
        <dbReference type="Pfam" id="PF13377"/>
    </source>
</evidence>
<dbReference type="OrthoDB" id="2528004at2"/>
<reference evidence="5 6" key="1">
    <citation type="submission" date="2019-05" db="EMBL/GenBank/DDBJ databases">
        <title>We sequenced the genome of Paenibacillus hemerocallicola KCTC 33185 for further insight into its adaptation and study the phylogeny of Paenibacillus.</title>
        <authorList>
            <person name="Narsing Rao M.P."/>
        </authorList>
    </citation>
    <scope>NUCLEOTIDE SEQUENCE [LARGE SCALE GENOMIC DNA]</scope>
    <source>
        <strain evidence="5 6">KCTC 33185</strain>
    </source>
</reference>
<feature type="domain" description="Transcriptional regulator LacI/GalR-like sensor" evidence="4">
    <location>
        <begin position="69"/>
        <end position="224"/>
    </location>
</feature>
<dbReference type="AlphaFoldDB" id="A0A5C4SZF3"/>
<dbReference type="EMBL" id="VDCQ01000070">
    <property type="protein sequence ID" value="TNJ61875.1"/>
    <property type="molecule type" value="Genomic_DNA"/>
</dbReference>
<gene>
    <name evidence="5" type="ORF">FE784_33415</name>
</gene>
<evidence type="ECO:0000256" key="1">
    <source>
        <dbReference type="ARBA" id="ARBA00023015"/>
    </source>
</evidence>
<evidence type="ECO:0000313" key="5">
    <source>
        <dbReference type="EMBL" id="TNJ61875.1"/>
    </source>
</evidence>
<proteinExistence type="predicted"/>